<proteinExistence type="predicted"/>
<reference evidence="2" key="1">
    <citation type="submission" date="2020-02" db="EMBL/GenBank/DDBJ databases">
        <authorList>
            <person name="Meier V. D."/>
        </authorList>
    </citation>
    <scope>NUCLEOTIDE SEQUENCE</scope>
    <source>
        <strain evidence="2">AVDCRST_MAG91</strain>
    </source>
</reference>
<feature type="transmembrane region" description="Helical" evidence="1">
    <location>
        <begin position="61"/>
        <end position="81"/>
    </location>
</feature>
<evidence type="ECO:0000256" key="1">
    <source>
        <dbReference type="SAM" id="Phobius"/>
    </source>
</evidence>
<keyword evidence="1" id="KW-1133">Transmembrane helix</keyword>
<feature type="transmembrane region" description="Helical" evidence="1">
    <location>
        <begin position="7"/>
        <end position="27"/>
    </location>
</feature>
<protein>
    <submittedName>
        <fullName evidence="2">Uncharacterized protein</fullName>
    </submittedName>
</protein>
<name>A0A6J4T446_9SPHN</name>
<gene>
    <name evidence="2" type="ORF">AVDCRST_MAG91-1777</name>
</gene>
<evidence type="ECO:0000313" key="2">
    <source>
        <dbReference type="EMBL" id="CAA9513641.1"/>
    </source>
</evidence>
<keyword evidence="1" id="KW-0472">Membrane</keyword>
<dbReference type="EMBL" id="CADCVX010000335">
    <property type="protein sequence ID" value="CAA9513641.1"/>
    <property type="molecule type" value="Genomic_DNA"/>
</dbReference>
<organism evidence="2">
    <name type="scientific">uncultured Sphingomonadaceae bacterium</name>
    <dbReference type="NCBI Taxonomy" id="169976"/>
    <lineage>
        <taxon>Bacteria</taxon>
        <taxon>Pseudomonadati</taxon>
        <taxon>Pseudomonadota</taxon>
        <taxon>Alphaproteobacteria</taxon>
        <taxon>Sphingomonadales</taxon>
        <taxon>Sphingomonadaceae</taxon>
        <taxon>environmental samples</taxon>
    </lineage>
</organism>
<sequence length="93" mass="9427">MQRLGWLGGGGAVLLLVGIACLTVGILDLPPEVPGFFRNASPEDPAATGIVTETPVDGRRWLIFGTGVVTIGGALAVVAAMSKRSSAPRSPDG</sequence>
<keyword evidence="1" id="KW-0812">Transmembrane</keyword>
<dbReference type="AlphaFoldDB" id="A0A6J4T446"/>
<accession>A0A6J4T446</accession>
<dbReference type="PROSITE" id="PS51257">
    <property type="entry name" value="PROKAR_LIPOPROTEIN"/>
    <property type="match status" value="1"/>
</dbReference>